<keyword evidence="6" id="KW-0472">Membrane</keyword>
<evidence type="ECO:0000313" key="7">
    <source>
        <dbReference type="EMBL" id="KAG4424129.1"/>
    </source>
</evidence>
<evidence type="ECO:0008006" key="9">
    <source>
        <dbReference type="Google" id="ProtNLM"/>
    </source>
</evidence>
<feature type="transmembrane region" description="Helical" evidence="6">
    <location>
        <begin position="37"/>
        <end position="56"/>
    </location>
</feature>
<keyword evidence="6" id="KW-0812">Transmembrane</keyword>
<evidence type="ECO:0000256" key="4">
    <source>
        <dbReference type="ARBA" id="ARBA00023004"/>
    </source>
</evidence>
<keyword evidence="8" id="KW-1185">Reference proteome</keyword>
<dbReference type="PRINTS" id="PR00385">
    <property type="entry name" value="P450"/>
</dbReference>
<evidence type="ECO:0000256" key="3">
    <source>
        <dbReference type="ARBA" id="ARBA00022723"/>
    </source>
</evidence>
<dbReference type="AlphaFoldDB" id="A0A8H7WG09"/>
<dbReference type="Proteomes" id="UP000664132">
    <property type="component" value="Unassembled WGS sequence"/>
</dbReference>
<keyword evidence="5" id="KW-0349">Heme</keyword>
<evidence type="ECO:0000256" key="6">
    <source>
        <dbReference type="SAM" id="Phobius"/>
    </source>
</evidence>
<dbReference type="GO" id="GO:0020037">
    <property type="term" value="F:heme binding"/>
    <property type="evidence" value="ECO:0007669"/>
    <property type="project" value="InterPro"/>
</dbReference>
<comment type="caution">
    <text evidence="7">The sequence shown here is derived from an EMBL/GenBank/DDBJ whole genome shotgun (WGS) entry which is preliminary data.</text>
</comment>
<keyword evidence="6" id="KW-1133">Transmembrane helix</keyword>
<dbReference type="InterPro" id="IPR001128">
    <property type="entry name" value="Cyt_P450"/>
</dbReference>
<keyword evidence="4 5" id="KW-0408">Iron</keyword>
<feature type="binding site" description="axial binding residue" evidence="5">
    <location>
        <position position="503"/>
    </location>
    <ligand>
        <name>heme</name>
        <dbReference type="ChEBI" id="CHEBI:30413"/>
    </ligand>
    <ligandPart>
        <name>Fe</name>
        <dbReference type="ChEBI" id="CHEBI:18248"/>
    </ligandPart>
</feature>
<dbReference type="EMBL" id="JAFJYH010000024">
    <property type="protein sequence ID" value="KAG4424129.1"/>
    <property type="molecule type" value="Genomic_DNA"/>
</dbReference>
<comment type="similarity">
    <text evidence="2">Belongs to the cytochrome P450 family.</text>
</comment>
<dbReference type="PANTHER" id="PTHR24305">
    <property type="entry name" value="CYTOCHROME P450"/>
    <property type="match status" value="1"/>
</dbReference>
<dbReference type="Gene3D" id="1.10.630.10">
    <property type="entry name" value="Cytochrome P450"/>
    <property type="match status" value="1"/>
</dbReference>
<evidence type="ECO:0000256" key="2">
    <source>
        <dbReference type="ARBA" id="ARBA00010617"/>
    </source>
</evidence>
<organism evidence="7 8">
    <name type="scientific">Cadophora malorum</name>
    <dbReference type="NCBI Taxonomy" id="108018"/>
    <lineage>
        <taxon>Eukaryota</taxon>
        <taxon>Fungi</taxon>
        <taxon>Dikarya</taxon>
        <taxon>Ascomycota</taxon>
        <taxon>Pezizomycotina</taxon>
        <taxon>Leotiomycetes</taxon>
        <taxon>Helotiales</taxon>
        <taxon>Ploettnerulaceae</taxon>
        <taxon>Cadophora</taxon>
    </lineage>
</organism>
<name>A0A8H7WG09_9HELO</name>
<protein>
    <recommendedName>
        <fullName evidence="9">P450 monooxygenase</fullName>
    </recommendedName>
</protein>
<dbReference type="GO" id="GO:0005506">
    <property type="term" value="F:iron ion binding"/>
    <property type="evidence" value="ECO:0007669"/>
    <property type="project" value="InterPro"/>
</dbReference>
<reference evidence="7" key="1">
    <citation type="submission" date="2021-02" db="EMBL/GenBank/DDBJ databases">
        <title>Genome sequence Cadophora malorum strain M34.</title>
        <authorList>
            <person name="Stefanovic E."/>
            <person name="Vu D."/>
            <person name="Scully C."/>
            <person name="Dijksterhuis J."/>
            <person name="Roader J."/>
            <person name="Houbraken J."/>
        </authorList>
    </citation>
    <scope>NUCLEOTIDE SEQUENCE</scope>
    <source>
        <strain evidence="7">M34</strain>
    </source>
</reference>
<comment type="cofactor">
    <cofactor evidence="1 5">
        <name>heme</name>
        <dbReference type="ChEBI" id="CHEBI:30413"/>
    </cofactor>
</comment>
<keyword evidence="3 5" id="KW-0479">Metal-binding</keyword>
<dbReference type="CDD" id="cd11069">
    <property type="entry name" value="CYP_FUM15-like"/>
    <property type="match status" value="1"/>
</dbReference>
<dbReference type="GO" id="GO:0016705">
    <property type="term" value="F:oxidoreductase activity, acting on paired donors, with incorporation or reduction of molecular oxygen"/>
    <property type="evidence" value="ECO:0007669"/>
    <property type="project" value="InterPro"/>
</dbReference>
<dbReference type="PANTHER" id="PTHR24305:SF166">
    <property type="entry name" value="CYTOCHROME P450 12A4, MITOCHONDRIAL-RELATED"/>
    <property type="match status" value="1"/>
</dbReference>
<dbReference type="Pfam" id="PF00067">
    <property type="entry name" value="p450"/>
    <property type="match status" value="1"/>
</dbReference>
<dbReference type="FunFam" id="1.10.630.10:FF:000051">
    <property type="entry name" value="Cytochrome P450 monooxygenase (Fum15)"/>
    <property type="match status" value="1"/>
</dbReference>
<dbReference type="InterPro" id="IPR050121">
    <property type="entry name" value="Cytochrome_P450_monoxygenase"/>
</dbReference>
<sequence>MAPPTPLLLTLTAAGLCVLKAIFLPELYPDTKLTTLYLTLASAVFFVYYGLWRTVIYPKFASPLRHLPQPKSGTIFGIGYPSVLLKRPNGPLFLKLISEIPNEGLIRFPGLFNSDYLLLTGPSSLGEVLVHKSYDFEKPKELRKFLRIILGDGLILVEGDVHKFQRKHVSPAFSFRHIKELIPVFWQKAWDMTGRVAAEIHENPEPLVDEKDKNRSGVVEINHWANKVTMDIIGVAGLGRDFNSLYNADDPLVANYEEILEPTAEKALFFGANMIFPPKLIAKLPWKLNQTLKGTMSTLRGVCHQLLQEKKDLMKADKEQPVNILSLLIKSNNFDDEMLIDQLLTFLAAGHETTSSAFTWATHLLAIHPEIQSRLREEIRANLPSPSTSFAQEGTSNDYASILESLPYLHGVCSEVIRLFPTVPSTIRIAVRDTTINNTPIPKGTRIFLTPWGVNRSPHLWGSTATDFVPERWIDAETGKANNTGGVTSNYSNLTFLHGPRSCIGERFARSELKALVAVFCGTFEIGMADPNEVPIPAGVITTKPKNGMNLRLKVVDGW</sequence>
<proteinExistence type="inferred from homology"/>
<evidence type="ECO:0000256" key="5">
    <source>
        <dbReference type="PIRSR" id="PIRSR602403-1"/>
    </source>
</evidence>
<dbReference type="SUPFAM" id="SSF48264">
    <property type="entry name" value="Cytochrome P450"/>
    <property type="match status" value="1"/>
</dbReference>
<dbReference type="GO" id="GO:0004497">
    <property type="term" value="F:monooxygenase activity"/>
    <property type="evidence" value="ECO:0007669"/>
    <property type="project" value="InterPro"/>
</dbReference>
<evidence type="ECO:0000313" key="8">
    <source>
        <dbReference type="Proteomes" id="UP000664132"/>
    </source>
</evidence>
<gene>
    <name evidence="7" type="ORF">IFR04_002683</name>
</gene>
<dbReference type="InterPro" id="IPR036396">
    <property type="entry name" value="Cyt_P450_sf"/>
</dbReference>
<evidence type="ECO:0000256" key="1">
    <source>
        <dbReference type="ARBA" id="ARBA00001971"/>
    </source>
</evidence>
<dbReference type="PRINTS" id="PR00465">
    <property type="entry name" value="EP450IV"/>
</dbReference>
<accession>A0A8H7WG09</accession>
<dbReference type="OrthoDB" id="1470350at2759"/>
<dbReference type="InterPro" id="IPR002403">
    <property type="entry name" value="Cyt_P450_E_grp-IV"/>
</dbReference>